<reference evidence="1 2" key="1">
    <citation type="submission" date="2014-04" db="EMBL/GenBank/DDBJ databases">
        <title>Genome assembly of Hyalangium minutum DSM 14724.</title>
        <authorList>
            <person name="Sharma G."/>
            <person name="Subramanian S."/>
        </authorList>
    </citation>
    <scope>NUCLEOTIDE SEQUENCE [LARGE SCALE GENOMIC DNA]</scope>
    <source>
        <strain evidence="1 2">DSM 14724</strain>
    </source>
</reference>
<evidence type="ECO:0000313" key="1">
    <source>
        <dbReference type="EMBL" id="KFE69328.1"/>
    </source>
</evidence>
<dbReference type="EMBL" id="JMCB01000004">
    <property type="protein sequence ID" value="KFE69328.1"/>
    <property type="molecule type" value="Genomic_DNA"/>
</dbReference>
<organism evidence="1 2">
    <name type="scientific">Hyalangium minutum</name>
    <dbReference type="NCBI Taxonomy" id="394096"/>
    <lineage>
        <taxon>Bacteria</taxon>
        <taxon>Pseudomonadati</taxon>
        <taxon>Myxococcota</taxon>
        <taxon>Myxococcia</taxon>
        <taxon>Myxococcales</taxon>
        <taxon>Cystobacterineae</taxon>
        <taxon>Archangiaceae</taxon>
        <taxon>Hyalangium</taxon>
    </lineage>
</organism>
<dbReference type="RefSeq" id="WP_044186458.1">
    <property type="nucleotide sequence ID" value="NZ_JMCB01000004.1"/>
</dbReference>
<dbReference type="CDD" id="cd07812">
    <property type="entry name" value="SRPBCC"/>
    <property type="match status" value="1"/>
</dbReference>
<accession>A0A085WNR5</accession>
<evidence type="ECO:0000313" key="2">
    <source>
        <dbReference type="Proteomes" id="UP000028725"/>
    </source>
</evidence>
<dbReference type="AlphaFoldDB" id="A0A085WNR5"/>
<dbReference type="InterPro" id="IPR023393">
    <property type="entry name" value="START-like_dom_sf"/>
</dbReference>
<name>A0A085WNR5_9BACT</name>
<proteinExistence type="predicted"/>
<dbReference type="OrthoDB" id="9804759at2"/>
<dbReference type="STRING" id="394096.DB31_6303"/>
<sequence length="141" mass="15830">MAGATRSIIINAPIEKVFDVITQYEKYGEFLSEVKEVKTSGRQGNEVNVHYKVDVVKTIKYTIRVKEERPTRMSWTFVDGEFMKDNKGSWVLEPAGEGKTKGTYTVEMALGALVPKAVVNALVDTSLPKMLEAFKRRAETP</sequence>
<comment type="caution">
    <text evidence="1">The sequence shown here is derived from an EMBL/GenBank/DDBJ whole genome shotgun (WGS) entry which is preliminary data.</text>
</comment>
<dbReference type="InterPro" id="IPR019587">
    <property type="entry name" value="Polyketide_cyclase/dehydratase"/>
</dbReference>
<dbReference type="Gene3D" id="3.30.530.20">
    <property type="match status" value="1"/>
</dbReference>
<dbReference type="SUPFAM" id="SSF55961">
    <property type="entry name" value="Bet v1-like"/>
    <property type="match status" value="1"/>
</dbReference>
<gene>
    <name evidence="1" type="ORF">DB31_6303</name>
</gene>
<dbReference type="Proteomes" id="UP000028725">
    <property type="component" value="Unassembled WGS sequence"/>
</dbReference>
<keyword evidence="2" id="KW-1185">Reference proteome</keyword>
<protein>
    <submittedName>
        <fullName evidence="1">Cyclase/dehydrase</fullName>
    </submittedName>
</protein>
<dbReference type="Pfam" id="PF10604">
    <property type="entry name" value="Polyketide_cyc2"/>
    <property type="match status" value="1"/>
</dbReference>